<dbReference type="PROSITE" id="PS00086">
    <property type="entry name" value="CYTOCHROME_P450"/>
    <property type="match status" value="1"/>
</dbReference>
<dbReference type="Proteomes" id="UP000612349">
    <property type="component" value="Unassembled WGS sequence"/>
</dbReference>
<sequence>MKGEERVMTIQTKPRSAGKQYDPLDPAVKQEPYPYYADLRRDEPVKWLDGLQAFSVARYDDVDKLLKDGRIFSSAQFWPALLGEYDPVPEVAPMISMDPPGHIHLRKLANKAFVPTKVNLLRDRTYRIAHELINDIIAKHGQSGEFDWAWEFTALYPVTVIAEVLGVPTERRSEFKVWVDLVLSAANRAAYGPEKLSEIEKASKSLRAFIEDLYDHRIDNLGEDLISSFIQSEIDGRKMTRLEIIQMATLLLIGGVETTTNLLGTTLVELKRHPETYARVRADTGLIPALVEEVLRYNPPVQIIFRHTTADVELGGTTIPAGSAVMPILASANRDETKFANPDVFDIDRKIDFPLMSFGQGPHFCLGNYLSRVEAKAALEVAMERFAQLDVISDEIHWIDSYFARGPHTLPVRFKAA</sequence>
<comment type="function">
    <text evidence="7">Cytochromes P450 are a group of heme-thiolate monooxygenases. They oxidize a variety of structurally unrelated compounds, including steroids, fatty acids, and xenobiotics.</text>
</comment>
<proteinExistence type="inferred from homology"/>
<keyword evidence="11" id="KW-1185">Reference proteome</keyword>
<dbReference type="GO" id="GO:0004497">
    <property type="term" value="F:monooxygenase activity"/>
    <property type="evidence" value="ECO:0007669"/>
    <property type="project" value="UniProtKB-KW"/>
</dbReference>
<evidence type="ECO:0000256" key="3">
    <source>
        <dbReference type="ARBA" id="ARBA00022723"/>
    </source>
</evidence>
<dbReference type="PANTHER" id="PTHR46696:SF3">
    <property type="entry name" value="PULCHERRIMINIC ACID SYNTHASE"/>
    <property type="match status" value="1"/>
</dbReference>
<evidence type="ECO:0000256" key="1">
    <source>
        <dbReference type="ARBA" id="ARBA00010617"/>
    </source>
</evidence>
<gene>
    <name evidence="10" type="primary">yjiB</name>
    <name evidence="10" type="ORF">GCM10010990_33980</name>
</gene>
<feature type="region of interest" description="Disordered" evidence="9">
    <location>
        <begin position="1"/>
        <end position="26"/>
    </location>
</feature>
<evidence type="ECO:0000256" key="4">
    <source>
        <dbReference type="ARBA" id="ARBA00023002"/>
    </source>
</evidence>
<dbReference type="PRINTS" id="PR00359">
    <property type="entry name" value="BP450"/>
</dbReference>
<organism evidence="10 11">
    <name type="scientific">Croceicoccus mobilis</name>
    <dbReference type="NCBI Taxonomy" id="1703339"/>
    <lineage>
        <taxon>Bacteria</taxon>
        <taxon>Pseudomonadati</taxon>
        <taxon>Pseudomonadota</taxon>
        <taxon>Alphaproteobacteria</taxon>
        <taxon>Sphingomonadales</taxon>
        <taxon>Erythrobacteraceae</taxon>
        <taxon>Croceicoccus</taxon>
    </lineage>
</organism>
<dbReference type="InterPro" id="IPR001128">
    <property type="entry name" value="Cyt_P450"/>
</dbReference>
<evidence type="ECO:0000256" key="7">
    <source>
        <dbReference type="ARBA" id="ARBA00043906"/>
    </source>
</evidence>
<evidence type="ECO:0000256" key="9">
    <source>
        <dbReference type="SAM" id="MobiDB-lite"/>
    </source>
</evidence>
<name>A0A917DY47_9SPHN</name>
<protein>
    <submittedName>
        <fullName evidence="10">Cytochrome P450 YjiB</fullName>
    </submittedName>
</protein>
<dbReference type="PANTHER" id="PTHR46696">
    <property type="entry name" value="P450, PUTATIVE (EUROFUNG)-RELATED"/>
    <property type="match status" value="1"/>
</dbReference>
<dbReference type="GO" id="GO:0016705">
    <property type="term" value="F:oxidoreductase activity, acting on paired donors, with incorporation or reduction of molecular oxygen"/>
    <property type="evidence" value="ECO:0007669"/>
    <property type="project" value="InterPro"/>
</dbReference>
<dbReference type="PRINTS" id="PR00385">
    <property type="entry name" value="P450"/>
</dbReference>
<dbReference type="InterPro" id="IPR002397">
    <property type="entry name" value="Cyt_P450_B"/>
</dbReference>
<accession>A0A917DY47</accession>
<keyword evidence="6 8" id="KW-0503">Monooxygenase</keyword>
<evidence type="ECO:0000313" key="11">
    <source>
        <dbReference type="Proteomes" id="UP000612349"/>
    </source>
</evidence>
<keyword evidence="5 8" id="KW-0408">Iron</keyword>
<evidence type="ECO:0000313" key="10">
    <source>
        <dbReference type="EMBL" id="GGD81216.1"/>
    </source>
</evidence>
<dbReference type="AlphaFoldDB" id="A0A917DY47"/>
<comment type="caution">
    <text evidence="10">The sequence shown here is derived from an EMBL/GenBank/DDBJ whole genome shotgun (WGS) entry which is preliminary data.</text>
</comment>
<dbReference type="SUPFAM" id="SSF48264">
    <property type="entry name" value="Cytochrome P450"/>
    <property type="match status" value="1"/>
</dbReference>
<evidence type="ECO:0000256" key="5">
    <source>
        <dbReference type="ARBA" id="ARBA00023004"/>
    </source>
</evidence>
<dbReference type="Gene3D" id="1.10.630.10">
    <property type="entry name" value="Cytochrome P450"/>
    <property type="match status" value="1"/>
</dbReference>
<dbReference type="InterPro" id="IPR017972">
    <property type="entry name" value="Cyt_P450_CS"/>
</dbReference>
<keyword evidence="2 8" id="KW-0349">Heme</keyword>
<comment type="similarity">
    <text evidence="1 8">Belongs to the cytochrome P450 family.</text>
</comment>
<dbReference type="Pfam" id="PF00067">
    <property type="entry name" value="p450"/>
    <property type="match status" value="1"/>
</dbReference>
<keyword evidence="4 8" id="KW-0560">Oxidoreductase</keyword>
<evidence type="ECO:0000256" key="6">
    <source>
        <dbReference type="ARBA" id="ARBA00023033"/>
    </source>
</evidence>
<evidence type="ECO:0000256" key="8">
    <source>
        <dbReference type="RuleBase" id="RU000461"/>
    </source>
</evidence>
<evidence type="ECO:0000256" key="2">
    <source>
        <dbReference type="ARBA" id="ARBA00022617"/>
    </source>
</evidence>
<reference evidence="10" key="1">
    <citation type="journal article" date="2014" name="Int. J. Syst. Evol. Microbiol.">
        <title>Complete genome sequence of Corynebacterium casei LMG S-19264T (=DSM 44701T), isolated from a smear-ripened cheese.</title>
        <authorList>
            <consortium name="US DOE Joint Genome Institute (JGI-PGF)"/>
            <person name="Walter F."/>
            <person name="Albersmeier A."/>
            <person name="Kalinowski J."/>
            <person name="Ruckert C."/>
        </authorList>
    </citation>
    <scope>NUCLEOTIDE SEQUENCE</scope>
    <source>
        <strain evidence="10">CGMCC 1.15360</strain>
    </source>
</reference>
<dbReference type="FunFam" id="1.10.630.10:FF:000018">
    <property type="entry name" value="Cytochrome P450 monooxygenase"/>
    <property type="match status" value="1"/>
</dbReference>
<dbReference type="GO" id="GO:0005506">
    <property type="term" value="F:iron ion binding"/>
    <property type="evidence" value="ECO:0007669"/>
    <property type="project" value="InterPro"/>
</dbReference>
<dbReference type="EMBL" id="BMIP01000010">
    <property type="protein sequence ID" value="GGD81216.1"/>
    <property type="molecule type" value="Genomic_DNA"/>
</dbReference>
<reference evidence="10" key="2">
    <citation type="submission" date="2020-09" db="EMBL/GenBank/DDBJ databases">
        <authorList>
            <person name="Sun Q."/>
            <person name="Zhou Y."/>
        </authorList>
    </citation>
    <scope>NUCLEOTIDE SEQUENCE</scope>
    <source>
        <strain evidence="10">CGMCC 1.15360</strain>
    </source>
</reference>
<dbReference type="InterPro" id="IPR036396">
    <property type="entry name" value="Cyt_P450_sf"/>
</dbReference>
<keyword evidence="3 8" id="KW-0479">Metal-binding</keyword>
<dbReference type="GO" id="GO:0020037">
    <property type="term" value="F:heme binding"/>
    <property type="evidence" value="ECO:0007669"/>
    <property type="project" value="InterPro"/>
</dbReference>